<feature type="domain" description="RNase H type-1" evidence="1">
    <location>
        <begin position="3"/>
        <end position="43"/>
    </location>
</feature>
<dbReference type="Proteomes" id="UP000826656">
    <property type="component" value="Unassembled WGS sequence"/>
</dbReference>
<dbReference type="InterPro" id="IPR002156">
    <property type="entry name" value="RNaseH_domain"/>
</dbReference>
<comment type="caution">
    <text evidence="2">The sequence shown here is derived from an EMBL/GenBank/DDBJ whole genome shotgun (WGS) entry which is preliminary data.</text>
</comment>
<sequence length="83" mass="8985">MERQAGLGGVLRDEEGELIMAFSILIECSSHNETEAKATWYGLLTDGKASSFKLNKVIEDTSALCLDKPQSGSLIATEKPINL</sequence>
<protein>
    <recommendedName>
        <fullName evidence="1">RNase H type-1 domain-containing protein</fullName>
    </recommendedName>
</protein>
<gene>
    <name evidence="2" type="ORF">KY290_034112</name>
</gene>
<accession>A0ABQ7U2B1</accession>
<evidence type="ECO:0000313" key="3">
    <source>
        <dbReference type="Proteomes" id="UP000826656"/>
    </source>
</evidence>
<reference evidence="2 3" key="1">
    <citation type="journal article" date="2021" name="bioRxiv">
        <title>Chromosome-scale and haplotype-resolved genome assembly of a tetraploid potato cultivar.</title>
        <authorList>
            <person name="Sun H."/>
            <person name="Jiao W.-B."/>
            <person name="Krause K."/>
            <person name="Campoy J.A."/>
            <person name="Goel M."/>
            <person name="Folz-Donahue K."/>
            <person name="Kukat C."/>
            <person name="Huettel B."/>
            <person name="Schneeberger K."/>
        </authorList>
    </citation>
    <scope>NUCLEOTIDE SEQUENCE [LARGE SCALE GENOMIC DNA]</scope>
    <source>
        <strain evidence="2">SolTubOtavaFocal</strain>
        <tissue evidence="2">Leaves</tissue>
    </source>
</reference>
<dbReference type="Pfam" id="PF13456">
    <property type="entry name" value="RVT_3"/>
    <property type="match status" value="1"/>
</dbReference>
<proteinExistence type="predicted"/>
<dbReference type="EMBL" id="JAIVGD010000026">
    <property type="protein sequence ID" value="KAH0741069.1"/>
    <property type="molecule type" value="Genomic_DNA"/>
</dbReference>
<organism evidence="2 3">
    <name type="scientific">Solanum tuberosum</name>
    <name type="common">Potato</name>
    <dbReference type="NCBI Taxonomy" id="4113"/>
    <lineage>
        <taxon>Eukaryota</taxon>
        <taxon>Viridiplantae</taxon>
        <taxon>Streptophyta</taxon>
        <taxon>Embryophyta</taxon>
        <taxon>Tracheophyta</taxon>
        <taxon>Spermatophyta</taxon>
        <taxon>Magnoliopsida</taxon>
        <taxon>eudicotyledons</taxon>
        <taxon>Gunneridae</taxon>
        <taxon>Pentapetalae</taxon>
        <taxon>asterids</taxon>
        <taxon>lamiids</taxon>
        <taxon>Solanales</taxon>
        <taxon>Solanaceae</taxon>
        <taxon>Solanoideae</taxon>
        <taxon>Solaneae</taxon>
        <taxon>Solanum</taxon>
    </lineage>
</organism>
<keyword evidence="3" id="KW-1185">Reference proteome</keyword>
<evidence type="ECO:0000259" key="1">
    <source>
        <dbReference type="Pfam" id="PF13456"/>
    </source>
</evidence>
<evidence type="ECO:0000313" key="2">
    <source>
        <dbReference type="EMBL" id="KAH0741069.1"/>
    </source>
</evidence>
<name>A0ABQ7U2B1_SOLTU</name>